<reference evidence="2" key="1">
    <citation type="submission" date="2022-07" db="EMBL/GenBank/DDBJ databases">
        <title>Genome Sequence of Physisporinus lineatus.</title>
        <authorList>
            <person name="Buettner E."/>
        </authorList>
    </citation>
    <scope>NUCLEOTIDE SEQUENCE</scope>
    <source>
        <strain evidence="2">VT162</strain>
    </source>
</reference>
<name>A0AAD5V6Z7_9APHY</name>
<dbReference type="Proteomes" id="UP001212997">
    <property type="component" value="Unassembled WGS sequence"/>
</dbReference>
<proteinExistence type="predicted"/>
<accession>A0AAD5V6Z7</accession>
<dbReference type="EMBL" id="JANAWD010000128">
    <property type="protein sequence ID" value="KAJ3486214.1"/>
    <property type="molecule type" value="Genomic_DNA"/>
</dbReference>
<keyword evidence="3" id="KW-1185">Reference proteome</keyword>
<evidence type="ECO:0000313" key="3">
    <source>
        <dbReference type="Proteomes" id="UP001212997"/>
    </source>
</evidence>
<protein>
    <submittedName>
        <fullName evidence="2">Uncharacterized protein</fullName>
    </submittedName>
</protein>
<evidence type="ECO:0000313" key="2">
    <source>
        <dbReference type="EMBL" id="KAJ3486214.1"/>
    </source>
</evidence>
<keyword evidence="1" id="KW-0472">Membrane</keyword>
<evidence type="ECO:0000256" key="1">
    <source>
        <dbReference type="SAM" id="Phobius"/>
    </source>
</evidence>
<gene>
    <name evidence="2" type="ORF">NLI96_g4396</name>
</gene>
<feature type="transmembrane region" description="Helical" evidence="1">
    <location>
        <begin position="20"/>
        <end position="42"/>
    </location>
</feature>
<comment type="caution">
    <text evidence="2">The sequence shown here is derived from an EMBL/GenBank/DDBJ whole genome shotgun (WGS) entry which is preliminary data.</text>
</comment>
<keyword evidence="1" id="KW-0812">Transmembrane</keyword>
<keyword evidence="1" id="KW-1133">Transmembrane helix</keyword>
<organism evidence="2 3">
    <name type="scientific">Meripilus lineatus</name>
    <dbReference type="NCBI Taxonomy" id="2056292"/>
    <lineage>
        <taxon>Eukaryota</taxon>
        <taxon>Fungi</taxon>
        <taxon>Dikarya</taxon>
        <taxon>Basidiomycota</taxon>
        <taxon>Agaricomycotina</taxon>
        <taxon>Agaricomycetes</taxon>
        <taxon>Polyporales</taxon>
        <taxon>Meripilaceae</taxon>
        <taxon>Meripilus</taxon>
    </lineage>
</organism>
<sequence>MSSPSSTPIESTYADDTNTSFVIGVYFILATLLFAALGLLVARAFVSSPNAPPEYEEVPSCEVDVERTAELDKENGEIVFVTKKIKRMNIRQYLAEQRMMHALTEAGFM</sequence>
<dbReference type="AlphaFoldDB" id="A0AAD5V6Z7"/>